<organism evidence="1 2">
    <name type="scientific">Arabis nemorensis</name>
    <dbReference type="NCBI Taxonomy" id="586526"/>
    <lineage>
        <taxon>Eukaryota</taxon>
        <taxon>Viridiplantae</taxon>
        <taxon>Streptophyta</taxon>
        <taxon>Embryophyta</taxon>
        <taxon>Tracheophyta</taxon>
        <taxon>Spermatophyta</taxon>
        <taxon>Magnoliopsida</taxon>
        <taxon>eudicotyledons</taxon>
        <taxon>Gunneridae</taxon>
        <taxon>Pentapetalae</taxon>
        <taxon>rosids</taxon>
        <taxon>malvids</taxon>
        <taxon>Brassicales</taxon>
        <taxon>Brassicaceae</taxon>
        <taxon>Arabideae</taxon>
        <taxon>Arabis</taxon>
    </lineage>
</organism>
<proteinExistence type="predicted"/>
<gene>
    <name evidence="1" type="ORF">ANE_LOCUS14518</name>
</gene>
<comment type="caution">
    <text evidence="1">The sequence shown here is derived from an EMBL/GenBank/DDBJ whole genome shotgun (WGS) entry which is preliminary data.</text>
</comment>
<sequence length="57" mass="6388">MAEEEIRKLTEDAVVEESEAEVDSFSPVPDLLCPPLNHLTRLIRNTVSTLVLVLEEP</sequence>
<evidence type="ECO:0000313" key="2">
    <source>
        <dbReference type="Proteomes" id="UP000489600"/>
    </source>
</evidence>
<keyword evidence="2" id="KW-1185">Reference proteome</keyword>
<accession>A0A565BRR6</accession>
<dbReference type="Proteomes" id="UP000489600">
    <property type="component" value="Unassembled WGS sequence"/>
</dbReference>
<reference evidence="1" key="1">
    <citation type="submission" date="2019-07" db="EMBL/GenBank/DDBJ databases">
        <authorList>
            <person name="Dittberner H."/>
        </authorList>
    </citation>
    <scope>NUCLEOTIDE SEQUENCE [LARGE SCALE GENOMIC DNA]</scope>
</reference>
<name>A0A565BRR6_9BRAS</name>
<dbReference type="AlphaFoldDB" id="A0A565BRR6"/>
<evidence type="ECO:0000313" key="1">
    <source>
        <dbReference type="EMBL" id="VVB04074.1"/>
    </source>
</evidence>
<dbReference type="EMBL" id="CABITT030000005">
    <property type="protein sequence ID" value="VVB04074.1"/>
    <property type="molecule type" value="Genomic_DNA"/>
</dbReference>
<protein>
    <submittedName>
        <fullName evidence="1">Uncharacterized protein</fullName>
    </submittedName>
</protein>